<dbReference type="EMBL" id="AAOH01000006">
    <property type="protein sequence ID" value="EAR27262.1"/>
    <property type="molecule type" value="Genomic_DNA"/>
</dbReference>
<proteinExistence type="predicted"/>
<sequence>MGISLPSPQPALFYGRKNKNKVFTLIGGNKCNI</sequence>
<keyword evidence="2" id="KW-1185">Reference proteome</keyword>
<dbReference type="HOGENOM" id="CLU_3383410_0_0_6"/>
<name>A4CCG9_9GAMM</name>
<accession>A4CCG9</accession>
<comment type="caution">
    <text evidence="1">The sequence shown here is derived from an EMBL/GenBank/DDBJ whole genome shotgun (WGS) entry which is preliminary data.</text>
</comment>
<reference evidence="1 2" key="1">
    <citation type="submission" date="2006-02" db="EMBL/GenBank/DDBJ databases">
        <authorList>
            <person name="Moran M.A."/>
            <person name="Kjelleberg S."/>
            <person name="Egan S."/>
            <person name="Saunders N."/>
            <person name="Thomas T."/>
            <person name="Ferriera S."/>
            <person name="Johnson J."/>
            <person name="Kravitz S."/>
            <person name="Halpern A."/>
            <person name="Remington K."/>
            <person name="Beeson K."/>
            <person name="Tran B."/>
            <person name="Rogers Y.-H."/>
            <person name="Friedman R."/>
            <person name="Venter J.C."/>
        </authorList>
    </citation>
    <scope>NUCLEOTIDE SEQUENCE [LARGE SCALE GENOMIC DNA]</scope>
    <source>
        <strain evidence="1 2">D2</strain>
    </source>
</reference>
<protein>
    <submittedName>
        <fullName evidence="1">Uncharacterized protein</fullName>
    </submittedName>
</protein>
<dbReference type="AlphaFoldDB" id="A4CCG9"/>
<evidence type="ECO:0000313" key="1">
    <source>
        <dbReference type="EMBL" id="EAR27262.1"/>
    </source>
</evidence>
<evidence type="ECO:0000313" key="2">
    <source>
        <dbReference type="Proteomes" id="UP000006201"/>
    </source>
</evidence>
<dbReference type="Proteomes" id="UP000006201">
    <property type="component" value="Unassembled WGS sequence"/>
</dbReference>
<organism evidence="1 2">
    <name type="scientific">Pseudoalteromonas tunicata D2</name>
    <dbReference type="NCBI Taxonomy" id="87626"/>
    <lineage>
        <taxon>Bacteria</taxon>
        <taxon>Pseudomonadati</taxon>
        <taxon>Pseudomonadota</taxon>
        <taxon>Gammaproteobacteria</taxon>
        <taxon>Alteromonadales</taxon>
        <taxon>Pseudoalteromonadaceae</taxon>
        <taxon>Pseudoalteromonas</taxon>
    </lineage>
</organism>
<gene>
    <name evidence="1" type="ORF">PTD2_14522</name>
</gene>